<evidence type="ECO:0000313" key="2">
    <source>
        <dbReference type="Proteomes" id="UP000256970"/>
    </source>
</evidence>
<reference evidence="1 2" key="1">
    <citation type="submission" date="2016-10" db="EMBL/GenBank/DDBJ databases">
        <authorList>
            <person name="Cai Z."/>
        </authorList>
    </citation>
    <scope>NUCLEOTIDE SEQUENCE [LARGE SCALE GENOMIC DNA]</scope>
</reference>
<sequence>MLQKSLALNSSLPQAKYLQLATVRPDGRPANRTVVFRGFLYDTDHLTIVTDRRSCKVSELAANPHVEVCWYFPSSREQYRLSGSMAIVSKDDSNQQLLQARQEAWARMSDAGRSQFVWPQPGQPRMPADEDLFLQPAPDSAGSAAPDFCLGVVQVTEVDHVDLYTNQRRIFSSQLAAVVAAGTPSNGDAPSQPALRWETRNVNP</sequence>
<gene>
    <name evidence="1" type="ORF">BQ4739_LOCUS7421</name>
</gene>
<dbReference type="PANTHER" id="PTHR28243">
    <property type="entry name" value="AGL049CP"/>
    <property type="match status" value="1"/>
</dbReference>
<dbReference type="Pfam" id="PF12766">
    <property type="entry name" value="Pyridox_oxase_2"/>
    <property type="match status" value="1"/>
</dbReference>
<dbReference type="Proteomes" id="UP000256970">
    <property type="component" value="Unassembled WGS sequence"/>
</dbReference>
<keyword evidence="2" id="KW-1185">Reference proteome</keyword>
<dbReference type="OrthoDB" id="434253at2759"/>
<dbReference type="Gene3D" id="2.30.110.10">
    <property type="entry name" value="Electron Transport, Fmn-binding Protein, Chain A"/>
    <property type="match status" value="1"/>
</dbReference>
<accession>A0A383VN95</accession>
<protein>
    <submittedName>
        <fullName evidence="1">Uncharacterized protein</fullName>
    </submittedName>
</protein>
<dbReference type="EMBL" id="FNXT01000767">
    <property type="protein sequence ID" value="SZX66995.1"/>
    <property type="molecule type" value="Genomic_DNA"/>
</dbReference>
<dbReference type="AlphaFoldDB" id="A0A383VN95"/>
<proteinExistence type="predicted"/>
<dbReference type="InterPro" id="IPR012349">
    <property type="entry name" value="Split_barrel_FMN-bd"/>
</dbReference>
<name>A0A383VN95_TETOB</name>
<dbReference type="UniPathway" id="UPA01068">
    <property type="reaction ID" value="UER00304"/>
</dbReference>
<dbReference type="InterPro" id="IPR024624">
    <property type="entry name" value="Pyridox_Oxase_Alr4036_FMN-bd"/>
</dbReference>
<dbReference type="STRING" id="3088.A0A383VN95"/>
<dbReference type="GO" id="GO:0010181">
    <property type="term" value="F:FMN binding"/>
    <property type="evidence" value="ECO:0007669"/>
    <property type="project" value="InterPro"/>
</dbReference>
<dbReference type="PANTHER" id="PTHR28243:SF1">
    <property type="entry name" value="PYRIDOXAMINE 5'-PHOSPHATE OXIDASE ALR4036 FAMILY FMN-BINDING DOMAIN-CONTAINING PROTEIN"/>
    <property type="match status" value="1"/>
</dbReference>
<evidence type="ECO:0000313" key="1">
    <source>
        <dbReference type="EMBL" id="SZX66995.1"/>
    </source>
</evidence>
<organism evidence="1 2">
    <name type="scientific">Tetradesmus obliquus</name>
    <name type="common">Green alga</name>
    <name type="synonym">Acutodesmus obliquus</name>
    <dbReference type="NCBI Taxonomy" id="3088"/>
    <lineage>
        <taxon>Eukaryota</taxon>
        <taxon>Viridiplantae</taxon>
        <taxon>Chlorophyta</taxon>
        <taxon>core chlorophytes</taxon>
        <taxon>Chlorophyceae</taxon>
        <taxon>CS clade</taxon>
        <taxon>Sphaeropleales</taxon>
        <taxon>Scenedesmaceae</taxon>
        <taxon>Tetradesmus</taxon>
    </lineage>
</organism>
<dbReference type="SUPFAM" id="SSF50475">
    <property type="entry name" value="FMN-binding split barrel"/>
    <property type="match status" value="1"/>
</dbReference>